<protein>
    <submittedName>
        <fullName evidence="1">Uncharacterized protein</fullName>
    </submittedName>
</protein>
<evidence type="ECO:0000313" key="2">
    <source>
        <dbReference type="Proteomes" id="UP000183200"/>
    </source>
</evidence>
<dbReference type="STRING" id="430522.BFS30_15415"/>
<keyword evidence="2" id="KW-1185">Reference proteome</keyword>
<dbReference type="RefSeq" id="WP_074609717.1">
    <property type="nucleotide sequence ID" value="NZ_FNGY01000006.1"/>
</dbReference>
<sequence length="61" mass="6753">MTENEFLDYCKSQVNGPLKDEDIILMLTAWGGIKHSLGYNKALDDHGINANEGSQDGDNQK</sequence>
<dbReference type="Proteomes" id="UP000183200">
    <property type="component" value="Unassembled WGS sequence"/>
</dbReference>
<reference evidence="2" key="1">
    <citation type="submission" date="2016-10" db="EMBL/GenBank/DDBJ databases">
        <authorList>
            <person name="Varghese N."/>
            <person name="Submissions S."/>
        </authorList>
    </citation>
    <scope>NUCLEOTIDE SEQUENCE [LARGE SCALE GENOMIC DNA]</scope>
    <source>
        <strain evidence="2">DSM 19110</strain>
    </source>
</reference>
<evidence type="ECO:0000313" key="1">
    <source>
        <dbReference type="EMBL" id="SDN16806.1"/>
    </source>
</evidence>
<name>A0A1G9Z860_9SPHI</name>
<dbReference type="EMBL" id="FNGY01000006">
    <property type="protein sequence ID" value="SDN16806.1"/>
    <property type="molecule type" value="Genomic_DNA"/>
</dbReference>
<accession>A0A1G9Z860</accession>
<organism evidence="1 2">
    <name type="scientific">Pedobacter steynii</name>
    <dbReference type="NCBI Taxonomy" id="430522"/>
    <lineage>
        <taxon>Bacteria</taxon>
        <taxon>Pseudomonadati</taxon>
        <taxon>Bacteroidota</taxon>
        <taxon>Sphingobacteriia</taxon>
        <taxon>Sphingobacteriales</taxon>
        <taxon>Sphingobacteriaceae</taxon>
        <taxon>Pedobacter</taxon>
    </lineage>
</organism>
<dbReference type="AlphaFoldDB" id="A0A1G9Z860"/>
<proteinExistence type="predicted"/>
<gene>
    <name evidence="1" type="ORF">SAMN05421820_106364</name>
</gene>
<dbReference type="OrthoDB" id="772472at2"/>